<reference evidence="3" key="1">
    <citation type="submission" date="2018-05" db="EMBL/GenBank/DDBJ databases">
        <title>Plant species dependent abundance and diversity of IncP-1 plasmids in the rhizosphere - sequence analysis provides new insights into the role as efficient and dynamic means for rapid bacterial adaptation.</title>
        <authorList>
            <person name="Nour E."/>
            <person name="Shintani M."/>
            <person name="Elsayed T."/>
            <person name="Blau K."/>
            <person name="Jechalke S."/>
            <person name="Sproeer C."/>
            <person name="Bunk B."/>
            <person name="Overmann J."/>
            <person name="Smalla K."/>
        </authorList>
    </citation>
    <scope>NUCLEOTIDE SEQUENCE</scope>
    <source>
        <plasmid evidence="3">pTL43</plasmid>
    </source>
</reference>
<gene>
    <name evidence="3" type="primary">nicR</name>
    <name evidence="3" type="ORF">pTL43_00038</name>
</gene>
<geneLocation type="plasmid" evidence="3">
    <name>pTL43</name>
</geneLocation>
<dbReference type="Gene3D" id="1.10.10.10">
    <property type="entry name" value="Winged helix-like DNA-binding domain superfamily/Winged helix DNA-binding domain"/>
    <property type="match status" value="1"/>
</dbReference>
<evidence type="ECO:0000313" key="3">
    <source>
        <dbReference type="EMBL" id="QDL89314.1"/>
    </source>
</evidence>
<feature type="domain" description="HTH marR-type" evidence="2">
    <location>
        <begin position="38"/>
        <end position="170"/>
    </location>
</feature>
<dbReference type="InterPro" id="IPR000835">
    <property type="entry name" value="HTH_MarR-typ"/>
</dbReference>
<feature type="compositionally biased region" description="Basic and acidic residues" evidence="1">
    <location>
        <begin position="1"/>
        <end position="11"/>
    </location>
</feature>
<dbReference type="PROSITE" id="PS50995">
    <property type="entry name" value="HTH_MARR_2"/>
    <property type="match status" value="1"/>
</dbReference>
<protein>
    <submittedName>
        <fullName evidence="3">Nicotinate degradation protein R</fullName>
    </submittedName>
</protein>
<dbReference type="SUPFAM" id="SSF46785">
    <property type="entry name" value="Winged helix' DNA-binding domain"/>
    <property type="match status" value="1"/>
</dbReference>
<accession>A0A515HIQ5</accession>
<organism evidence="3">
    <name type="scientific">Sym plasmid</name>
    <dbReference type="NCBI Taxonomy" id="28430"/>
    <lineage>
        <taxon>other sequences</taxon>
        <taxon>plasmids</taxon>
    </lineage>
</organism>
<evidence type="ECO:0000259" key="2">
    <source>
        <dbReference type="PROSITE" id="PS50995"/>
    </source>
</evidence>
<dbReference type="AlphaFoldDB" id="A0A515HIQ5"/>
<name>A0A515HIQ5_9ZZZZ</name>
<dbReference type="InterPro" id="IPR039422">
    <property type="entry name" value="MarR/SlyA-like"/>
</dbReference>
<dbReference type="GO" id="GO:0006950">
    <property type="term" value="P:response to stress"/>
    <property type="evidence" value="ECO:0007669"/>
    <property type="project" value="TreeGrafter"/>
</dbReference>
<feature type="region of interest" description="Disordered" evidence="1">
    <location>
        <begin position="1"/>
        <end position="24"/>
    </location>
</feature>
<dbReference type="PANTHER" id="PTHR33164:SF95">
    <property type="entry name" value="TRANSCRIPTIONAL REGULATOR"/>
    <property type="match status" value="1"/>
</dbReference>
<dbReference type="PRINTS" id="PR00598">
    <property type="entry name" value="HTHMARR"/>
</dbReference>
<sequence>MESSMNERETARIASRVRPPDSPVAGAAGEVSALAELHARPGFLFRRAGQLVAQFAEQEAAKIGLTAPQHVCLIALNRCAALDQISLGKALGMDRATVGEVIRRLEARALVERASDGRDARRKIVALTSQGRQLVPAAEAAAESVSEYMLGGLAPDERKQLTYLLSKAVGALNAASVTPVELPRIVKDSAQRPVQRIIEIGCICSMFEDTHRMTLTADERGEMEAVIRRRSGSAALARRARCVWTPK</sequence>
<dbReference type="Pfam" id="PF01047">
    <property type="entry name" value="MarR"/>
    <property type="match status" value="1"/>
</dbReference>
<evidence type="ECO:0000256" key="1">
    <source>
        <dbReference type="SAM" id="MobiDB-lite"/>
    </source>
</evidence>
<dbReference type="GO" id="GO:0003700">
    <property type="term" value="F:DNA-binding transcription factor activity"/>
    <property type="evidence" value="ECO:0007669"/>
    <property type="project" value="InterPro"/>
</dbReference>
<dbReference type="EMBL" id="MH392237">
    <property type="protein sequence ID" value="QDL89314.1"/>
    <property type="molecule type" value="Genomic_DNA"/>
</dbReference>
<proteinExistence type="predicted"/>
<keyword evidence="3" id="KW-0614">Plasmid</keyword>
<dbReference type="InterPro" id="IPR036388">
    <property type="entry name" value="WH-like_DNA-bd_sf"/>
</dbReference>
<dbReference type="PANTHER" id="PTHR33164">
    <property type="entry name" value="TRANSCRIPTIONAL REGULATOR, MARR FAMILY"/>
    <property type="match status" value="1"/>
</dbReference>
<dbReference type="SMART" id="SM00347">
    <property type="entry name" value="HTH_MARR"/>
    <property type="match status" value="1"/>
</dbReference>
<dbReference type="InterPro" id="IPR036390">
    <property type="entry name" value="WH_DNA-bd_sf"/>
</dbReference>